<evidence type="ECO:0000313" key="2">
    <source>
        <dbReference type="Proteomes" id="UP001419268"/>
    </source>
</evidence>
<keyword evidence="2" id="KW-1185">Reference proteome</keyword>
<gene>
    <name evidence="1" type="ORF">Scep_030251</name>
</gene>
<sequence length="103" mass="11660">MELKCWRPCSTSPACAQALRTPTKVIPSGFRFSSLCIFKKSSIASFALPCIARPPIIAFHEKTLFCFMFSKTSHAMSKRPHLAYMSNNDVPRIASNWIEFLLM</sequence>
<protein>
    <submittedName>
        <fullName evidence="1">Uncharacterized protein</fullName>
    </submittedName>
</protein>
<evidence type="ECO:0000313" key="1">
    <source>
        <dbReference type="EMBL" id="KAK9083780.1"/>
    </source>
</evidence>
<dbReference type="Proteomes" id="UP001419268">
    <property type="component" value="Unassembled WGS sequence"/>
</dbReference>
<accession>A0AAP0E239</accession>
<reference evidence="1 2" key="1">
    <citation type="submission" date="2024-01" db="EMBL/GenBank/DDBJ databases">
        <title>Genome assemblies of Stephania.</title>
        <authorList>
            <person name="Yang L."/>
        </authorList>
    </citation>
    <scope>NUCLEOTIDE SEQUENCE [LARGE SCALE GENOMIC DNA]</scope>
    <source>
        <strain evidence="1">JXDWG</strain>
        <tissue evidence="1">Leaf</tissue>
    </source>
</reference>
<organism evidence="1 2">
    <name type="scientific">Stephania cephalantha</name>
    <dbReference type="NCBI Taxonomy" id="152367"/>
    <lineage>
        <taxon>Eukaryota</taxon>
        <taxon>Viridiplantae</taxon>
        <taxon>Streptophyta</taxon>
        <taxon>Embryophyta</taxon>
        <taxon>Tracheophyta</taxon>
        <taxon>Spermatophyta</taxon>
        <taxon>Magnoliopsida</taxon>
        <taxon>Ranunculales</taxon>
        <taxon>Menispermaceae</taxon>
        <taxon>Menispermoideae</taxon>
        <taxon>Cissampelideae</taxon>
        <taxon>Stephania</taxon>
    </lineage>
</organism>
<dbReference type="EMBL" id="JBBNAG010000013">
    <property type="protein sequence ID" value="KAK9083780.1"/>
    <property type="molecule type" value="Genomic_DNA"/>
</dbReference>
<proteinExistence type="predicted"/>
<comment type="caution">
    <text evidence="1">The sequence shown here is derived from an EMBL/GenBank/DDBJ whole genome shotgun (WGS) entry which is preliminary data.</text>
</comment>
<name>A0AAP0E239_9MAGN</name>
<dbReference type="AlphaFoldDB" id="A0AAP0E239"/>